<dbReference type="OrthoDB" id="2747330at2759"/>
<dbReference type="EMBL" id="PKPP01000387">
    <property type="protein sequence ID" value="PWA93420.1"/>
    <property type="molecule type" value="Genomic_DNA"/>
</dbReference>
<evidence type="ECO:0000313" key="1">
    <source>
        <dbReference type="EMBL" id="PWA93420.1"/>
    </source>
</evidence>
<dbReference type="GO" id="GO:0008233">
    <property type="term" value="F:peptidase activity"/>
    <property type="evidence" value="ECO:0007669"/>
    <property type="project" value="UniProtKB-KW"/>
</dbReference>
<sequence length="141" mass="15213">MHSKGSDYWIEKAGALAMVATLAGYHANRRASSALIEPIESHPSQPSYDCTTRKIRAPANIGAKKKYRPWAATTIWIMCGMIQTDSFLDGASPNGLFGLGMENLHAPSILASSGLTDNSFSMCFIPDGVGIIYFRVKGSLD</sequence>
<dbReference type="Gene3D" id="2.40.70.10">
    <property type="entry name" value="Acid Proteases"/>
    <property type="match status" value="1"/>
</dbReference>
<proteinExistence type="predicted"/>
<keyword evidence="1" id="KW-0645">Protease</keyword>
<keyword evidence="2" id="KW-1185">Reference proteome</keyword>
<dbReference type="STRING" id="35608.A0A2U1Q5X7"/>
<reference evidence="1 2" key="1">
    <citation type="journal article" date="2018" name="Mol. Plant">
        <title>The genome of Artemisia annua provides insight into the evolution of Asteraceae family and artemisinin biosynthesis.</title>
        <authorList>
            <person name="Shen Q."/>
            <person name="Zhang L."/>
            <person name="Liao Z."/>
            <person name="Wang S."/>
            <person name="Yan T."/>
            <person name="Shi P."/>
            <person name="Liu M."/>
            <person name="Fu X."/>
            <person name="Pan Q."/>
            <person name="Wang Y."/>
            <person name="Lv Z."/>
            <person name="Lu X."/>
            <person name="Zhang F."/>
            <person name="Jiang W."/>
            <person name="Ma Y."/>
            <person name="Chen M."/>
            <person name="Hao X."/>
            <person name="Li L."/>
            <person name="Tang Y."/>
            <person name="Lv G."/>
            <person name="Zhou Y."/>
            <person name="Sun X."/>
            <person name="Brodelius P.E."/>
            <person name="Rose J.K.C."/>
            <person name="Tang K."/>
        </authorList>
    </citation>
    <scope>NUCLEOTIDE SEQUENCE [LARGE SCALE GENOMIC DNA]</scope>
    <source>
        <strain evidence="2">cv. Huhao1</strain>
        <tissue evidence="1">Leaf</tissue>
    </source>
</reference>
<protein>
    <submittedName>
        <fullName evidence="1">Eukaryotic aspartyl protease family protein</fullName>
    </submittedName>
</protein>
<dbReference type="InterPro" id="IPR021109">
    <property type="entry name" value="Peptidase_aspartic_dom_sf"/>
</dbReference>
<accession>A0A2U1Q5X7</accession>
<organism evidence="1 2">
    <name type="scientific">Artemisia annua</name>
    <name type="common">Sweet wormwood</name>
    <dbReference type="NCBI Taxonomy" id="35608"/>
    <lineage>
        <taxon>Eukaryota</taxon>
        <taxon>Viridiplantae</taxon>
        <taxon>Streptophyta</taxon>
        <taxon>Embryophyta</taxon>
        <taxon>Tracheophyta</taxon>
        <taxon>Spermatophyta</taxon>
        <taxon>Magnoliopsida</taxon>
        <taxon>eudicotyledons</taxon>
        <taxon>Gunneridae</taxon>
        <taxon>Pentapetalae</taxon>
        <taxon>asterids</taxon>
        <taxon>campanulids</taxon>
        <taxon>Asterales</taxon>
        <taxon>Asteraceae</taxon>
        <taxon>Asteroideae</taxon>
        <taxon>Anthemideae</taxon>
        <taxon>Artemisiinae</taxon>
        <taxon>Artemisia</taxon>
    </lineage>
</organism>
<dbReference type="AlphaFoldDB" id="A0A2U1Q5X7"/>
<keyword evidence="1" id="KW-0378">Hydrolase</keyword>
<dbReference type="GO" id="GO:0006508">
    <property type="term" value="P:proteolysis"/>
    <property type="evidence" value="ECO:0007669"/>
    <property type="project" value="UniProtKB-KW"/>
</dbReference>
<name>A0A2U1Q5X7_ARTAN</name>
<comment type="caution">
    <text evidence="1">The sequence shown here is derived from an EMBL/GenBank/DDBJ whole genome shotgun (WGS) entry which is preliminary data.</text>
</comment>
<gene>
    <name evidence="1" type="ORF">CTI12_AA072260</name>
</gene>
<dbReference type="SUPFAM" id="SSF50630">
    <property type="entry name" value="Acid proteases"/>
    <property type="match status" value="1"/>
</dbReference>
<dbReference type="Proteomes" id="UP000245207">
    <property type="component" value="Unassembled WGS sequence"/>
</dbReference>
<evidence type="ECO:0000313" key="2">
    <source>
        <dbReference type="Proteomes" id="UP000245207"/>
    </source>
</evidence>